<dbReference type="AlphaFoldDB" id="A0A6C0AEX6"/>
<name>A0A6C0AEX6_9ZZZZ</name>
<accession>A0A6C0AEX6</accession>
<organism evidence="1">
    <name type="scientific">viral metagenome</name>
    <dbReference type="NCBI Taxonomy" id="1070528"/>
    <lineage>
        <taxon>unclassified sequences</taxon>
        <taxon>metagenomes</taxon>
        <taxon>organismal metagenomes</taxon>
    </lineage>
</organism>
<sequence>MFFFEPTFGTEKYIFLYDFQKTYDSVPDKFIQLEKVICIFI</sequence>
<reference evidence="1" key="1">
    <citation type="journal article" date="2020" name="Nature">
        <title>Giant virus diversity and host interactions through global metagenomics.</title>
        <authorList>
            <person name="Schulz F."/>
            <person name="Roux S."/>
            <person name="Paez-Espino D."/>
            <person name="Jungbluth S."/>
            <person name="Walsh D.A."/>
            <person name="Denef V.J."/>
            <person name="McMahon K.D."/>
            <person name="Konstantinidis K.T."/>
            <person name="Eloe-Fadrosh E.A."/>
            <person name="Kyrpides N.C."/>
            <person name="Woyke T."/>
        </authorList>
    </citation>
    <scope>NUCLEOTIDE SEQUENCE</scope>
    <source>
        <strain evidence="1">GVMAG-S-1021933-23</strain>
    </source>
</reference>
<dbReference type="EMBL" id="MN740595">
    <property type="protein sequence ID" value="QHS78252.1"/>
    <property type="molecule type" value="Genomic_DNA"/>
</dbReference>
<evidence type="ECO:0000313" key="1">
    <source>
        <dbReference type="EMBL" id="QHS78252.1"/>
    </source>
</evidence>
<protein>
    <submittedName>
        <fullName evidence="1">Uncharacterized protein</fullName>
    </submittedName>
</protein>
<proteinExistence type="predicted"/>